<keyword evidence="1" id="KW-0614">Plasmid</keyword>
<geneLocation type="plasmid" evidence="1 2">
    <name>pJFP838A</name>
</geneLocation>
<name>A0A140GRC3_CLOPF</name>
<dbReference type="EMBL" id="CP013615">
    <property type="protein sequence ID" value="AMN31082.1"/>
    <property type="molecule type" value="Genomic_DNA"/>
</dbReference>
<sequence>MKYNLDKNINKDFIKSYIVDIKNDEYEISEKTKKLNQKKEEFKKICSSIELFKDFSLKELVELQPFMEKSEIGFEYSELIGIKMVEKFPLMNKAHYYPELNELNELEGVSFEEICDIDTLINSMYKIKHIPDNHYTYIGIPKYDYDNGNKIIDFLIKRGILERYYKFKCCNCLCCGTSKSEEEFKKYLEMFKINSKVRKRLPLSIEESNKYYKSDTAFIDVSENTKYFRFDVWCDECSVDSEEGYVVVTSLEDLEKLNKSEWYKIIKKPDLSLDNEIDKYLYGNKEDI</sequence>
<evidence type="ECO:0000313" key="1">
    <source>
        <dbReference type="EMBL" id="AMN31082.1"/>
    </source>
</evidence>
<reference evidence="1 2" key="1">
    <citation type="journal article" date="2016" name="PLoS ONE">
        <title>Plasmid Characterization and Chromosome Analysis of Two netF+ Clostridium perfringens Isolates Associated with Foal and Canine Necrotizing Enteritis.</title>
        <authorList>
            <person name="Mehdizadeh Gohari I."/>
            <person name="Kropinski A.M."/>
            <person name="Weese S.J."/>
            <person name="Parreira V.R."/>
            <person name="Whitehead A.E."/>
            <person name="Boerlin P."/>
            <person name="Prescott J.F."/>
        </authorList>
    </citation>
    <scope>NUCLEOTIDE SEQUENCE [LARGE SCALE GENOMIC DNA]</scope>
    <source>
        <strain evidence="1 2">JP838</strain>
        <plasmid evidence="2">Plasmid pJFP838A</plasmid>
    </source>
</reference>
<evidence type="ECO:0000313" key="2">
    <source>
        <dbReference type="Proteomes" id="UP000070260"/>
    </source>
</evidence>
<protein>
    <submittedName>
        <fullName evidence="1">Uncharacterized protein</fullName>
    </submittedName>
</protein>
<dbReference type="Proteomes" id="UP000070260">
    <property type="component" value="Plasmid pJFP838A"/>
</dbReference>
<accession>A0A140GRC3</accession>
<organism evidence="1 2">
    <name type="scientific">Clostridium perfringens</name>
    <dbReference type="NCBI Taxonomy" id="1502"/>
    <lineage>
        <taxon>Bacteria</taxon>
        <taxon>Bacillati</taxon>
        <taxon>Bacillota</taxon>
        <taxon>Clostridia</taxon>
        <taxon>Eubacteriales</taxon>
        <taxon>Clostridiaceae</taxon>
        <taxon>Clostridium</taxon>
    </lineage>
</organism>
<proteinExistence type="predicted"/>
<gene>
    <name evidence="1" type="ORF">JFP838_pA0166</name>
</gene>
<dbReference type="PATRIC" id="fig|1502.177.peg.3373"/>
<dbReference type="AlphaFoldDB" id="A0A140GRC3"/>
<dbReference type="RefSeq" id="WP_061429685.1">
    <property type="nucleotide sequence ID" value="NZ_CATNZX010000001.1"/>
</dbReference>